<organism evidence="13 14">
    <name type="scientific">Cochleicola gelatinilyticus</name>
    <dbReference type="NCBI Taxonomy" id="1763537"/>
    <lineage>
        <taxon>Bacteria</taxon>
        <taxon>Pseudomonadati</taxon>
        <taxon>Bacteroidota</taxon>
        <taxon>Flavobacteriia</taxon>
        <taxon>Flavobacteriales</taxon>
        <taxon>Flavobacteriaceae</taxon>
        <taxon>Cochleicola</taxon>
    </lineage>
</organism>
<dbReference type="AlphaFoldDB" id="A0A167F5E5"/>
<comment type="caution">
    <text evidence="13">The sequence shown here is derived from an EMBL/GenBank/DDBJ whole genome shotgun (WGS) entry which is preliminary data.</text>
</comment>
<dbReference type="CDD" id="cd01347">
    <property type="entry name" value="ligand_gated_channel"/>
    <property type="match status" value="1"/>
</dbReference>
<name>A0A167F5E5_9FLAO</name>
<evidence type="ECO:0000256" key="9">
    <source>
        <dbReference type="RuleBase" id="RU003357"/>
    </source>
</evidence>
<dbReference type="GO" id="GO:0044718">
    <property type="term" value="P:siderophore transmembrane transport"/>
    <property type="evidence" value="ECO:0007669"/>
    <property type="project" value="TreeGrafter"/>
</dbReference>
<protein>
    <recommendedName>
        <fullName evidence="15">TonB-dependent receptor</fullName>
    </recommendedName>
</protein>
<evidence type="ECO:0000256" key="4">
    <source>
        <dbReference type="ARBA" id="ARBA00022692"/>
    </source>
</evidence>
<evidence type="ECO:0000256" key="8">
    <source>
        <dbReference type="PROSITE-ProRule" id="PRU01360"/>
    </source>
</evidence>
<dbReference type="GO" id="GO:0015344">
    <property type="term" value="F:siderophore uptake transmembrane transporter activity"/>
    <property type="evidence" value="ECO:0007669"/>
    <property type="project" value="TreeGrafter"/>
</dbReference>
<dbReference type="OrthoDB" id="9775095at2"/>
<feature type="domain" description="TonB-dependent receptor plug" evidence="12">
    <location>
        <begin position="48"/>
        <end position="155"/>
    </location>
</feature>
<gene>
    <name evidence="13" type="ORF">ULVI_14290</name>
</gene>
<evidence type="ECO:0000256" key="5">
    <source>
        <dbReference type="ARBA" id="ARBA00023077"/>
    </source>
</evidence>
<evidence type="ECO:0000256" key="6">
    <source>
        <dbReference type="ARBA" id="ARBA00023136"/>
    </source>
</evidence>
<dbReference type="Gene3D" id="2.40.170.20">
    <property type="entry name" value="TonB-dependent receptor, beta-barrel domain"/>
    <property type="match status" value="1"/>
</dbReference>
<keyword evidence="2 8" id="KW-0813">Transport</keyword>
<dbReference type="SUPFAM" id="SSF56935">
    <property type="entry name" value="Porins"/>
    <property type="match status" value="1"/>
</dbReference>
<evidence type="ECO:0000256" key="10">
    <source>
        <dbReference type="SAM" id="SignalP"/>
    </source>
</evidence>
<dbReference type="STRING" id="1763537.ULVI_14290"/>
<comment type="similarity">
    <text evidence="8 9">Belongs to the TonB-dependent receptor family.</text>
</comment>
<dbReference type="Pfam" id="PF07715">
    <property type="entry name" value="Plug"/>
    <property type="match status" value="1"/>
</dbReference>
<feature type="domain" description="TonB-dependent receptor-like beta-barrel" evidence="11">
    <location>
        <begin position="227"/>
        <end position="644"/>
    </location>
</feature>
<proteinExistence type="inferred from homology"/>
<keyword evidence="7 8" id="KW-0998">Cell outer membrane</keyword>
<evidence type="ECO:0000256" key="2">
    <source>
        <dbReference type="ARBA" id="ARBA00022448"/>
    </source>
</evidence>
<dbReference type="InterPro" id="IPR037066">
    <property type="entry name" value="Plug_dom_sf"/>
</dbReference>
<keyword evidence="3 8" id="KW-1134">Transmembrane beta strand</keyword>
<evidence type="ECO:0000313" key="13">
    <source>
        <dbReference type="EMBL" id="OAB76215.1"/>
    </source>
</evidence>
<dbReference type="PROSITE" id="PS52016">
    <property type="entry name" value="TONB_DEPENDENT_REC_3"/>
    <property type="match status" value="1"/>
</dbReference>
<dbReference type="GO" id="GO:0009279">
    <property type="term" value="C:cell outer membrane"/>
    <property type="evidence" value="ECO:0007669"/>
    <property type="project" value="UniProtKB-SubCell"/>
</dbReference>
<dbReference type="Proteomes" id="UP000077013">
    <property type="component" value="Unassembled WGS sequence"/>
</dbReference>
<evidence type="ECO:0000313" key="14">
    <source>
        <dbReference type="Proteomes" id="UP000077013"/>
    </source>
</evidence>
<dbReference type="EMBL" id="LRXL01000052">
    <property type="protein sequence ID" value="OAB76215.1"/>
    <property type="molecule type" value="Genomic_DNA"/>
</dbReference>
<keyword evidence="5 9" id="KW-0798">TonB box</keyword>
<keyword evidence="10" id="KW-0732">Signal</keyword>
<feature type="signal peptide" evidence="10">
    <location>
        <begin position="1"/>
        <end position="22"/>
    </location>
</feature>
<sequence>MNKFYFYLAVFFLLNASTFAQRDTLQPVSLTPVRLDVVKLSGDKTLVPLSVTQIEVAKTNPIQQQLSLQEYLQEVPGLFAQNAQNFSQDLRISIRGFGARAAFGIRGIKIIVDGIPETTPDGQGQLDNLSLNLVKTIEVIRGPSSSLYGNASGGVINIKTIDSLSEGIAKADVTFGSFGMQQYQLLSGISEGKTTALFQGNYTATNGYRAQSRFKNYAVSTKITHRFSEKTTLKLQGNYTNSPLAEDAGGLTLDEVQTDRSQARQRNVDFDTGETIQQIKTGASITHKFDEQFQLQAYTFYSYRDFSNKLPFEDGGIVTLKRNYAGAGSNVTFKHHLFNNINELQAGVDYALQQDQRKRFQNLEGIQGNLSFEQLEEFSALGLYVLDQYYFGKILFRLGARFDINNLKAEDRFLTDGNNTDDIQLNAFSPSIGMQYAFSETTSVHTAFSTGFETPALSELSANPDGSGGFNTELLPQRSTNTEVGFTYKTAQQFFEAVVFYITTKDDLVPFEVSDFPDRTFYRNAGSTHRKGLEVSFKQQLFPGFSLRSAYTFSDFTYNEYRINEEDFRDNTLPALPVHKLHTAITFRKKRLSLQLEMNYTGKMYAEDSNATQISAATLLNFNSGYTFKLGSTTLLPFFGINNLTNAGYYDSIRINAFGNRYYEPGADRNYFGGVRFQF</sequence>
<evidence type="ECO:0000256" key="3">
    <source>
        <dbReference type="ARBA" id="ARBA00022452"/>
    </source>
</evidence>
<feature type="chain" id="PRO_5007886124" description="TonB-dependent receptor" evidence="10">
    <location>
        <begin position="23"/>
        <end position="679"/>
    </location>
</feature>
<dbReference type="PANTHER" id="PTHR30069:SF28">
    <property type="entry name" value="TONB-DEPENDENT RECEPTOR YNCD-RELATED"/>
    <property type="match status" value="1"/>
</dbReference>
<comment type="subcellular location">
    <subcellularLocation>
        <location evidence="1 8">Cell outer membrane</location>
        <topology evidence="1 8">Multi-pass membrane protein</topology>
    </subcellularLocation>
</comment>
<dbReference type="InterPro" id="IPR036942">
    <property type="entry name" value="Beta-barrel_TonB_sf"/>
</dbReference>
<evidence type="ECO:0000256" key="7">
    <source>
        <dbReference type="ARBA" id="ARBA00023237"/>
    </source>
</evidence>
<accession>A0A167F5E5</accession>
<keyword evidence="4 8" id="KW-0812">Transmembrane</keyword>
<dbReference type="RefSeq" id="WP_068593469.1">
    <property type="nucleotide sequence ID" value="NZ_LRXL01000052.1"/>
</dbReference>
<dbReference type="Gene3D" id="2.170.130.10">
    <property type="entry name" value="TonB-dependent receptor, plug domain"/>
    <property type="match status" value="1"/>
</dbReference>
<evidence type="ECO:0000256" key="1">
    <source>
        <dbReference type="ARBA" id="ARBA00004571"/>
    </source>
</evidence>
<keyword evidence="6 8" id="KW-0472">Membrane</keyword>
<evidence type="ECO:0000259" key="12">
    <source>
        <dbReference type="Pfam" id="PF07715"/>
    </source>
</evidence>
<dbReference type="Pfam" id="PF00593">
    <property type="entry name" value="TonB_dep_Rec_b-barrel"/>
    <property type="match status" value="1"/>
</dbReference>
<evidence type="ECO:0000259" key="11">
    <source>
        <dbReference type="Pfam" id="PF00593"/>
    </source>
</evidence>
<dbReference type="InterPro" id="IPR012910">
    <property type="entry name" value="Plug_dom"/>
</dbReference>
<reference evidence="13" key="1">
    <citation type="submission" date="2016-02" db="EMBL/GenBank/DDBJ databases">
        <title>Ulvibacter sp. LPB0005, isolated from Thais luteostoma.</title>
        <authorList>
            <person name="Shin S.-K."/>
            <person name="Yi H."/>
        </authorList>
    </citation>
    <scope>NUCLEOTIDE SEQUENCE [LARGE SCALE GENOMIC DNA]</scope>
    <source>
        <strain evidence="13">LPB0005</strain>
    </source>
</reference>
<dbReference type="PANTHER" id="PTHR30069">
    <property type="entry name" value="TONB-DEPENDENT OUTER MEMBRANE RECEPTOR"/>
    <property type="match status" value="1"/>
</dbReference>
<keyword evidence="14" id="KW-1185">Reference proteome</keyword>
<dbReference type="InterPro" id="IPR039426">
    <property type="entry name" value="TonB-dep_rcpt-like"/>
</dbReference>
<evidence type="ECO:0008006" key="15">
    <source>
        <dbReference type="Google" id="ProtNLM"/>
    </source>
</evidence>
<dbReference type="InterPro" id="IPR000531">
    <property type="entry name" value="Beta-barrel_TonB"/>
</dbReference>